<feature type="transmembrane region" description="Helical" evidence="6">
    <location>
        <begin position="351"/>
        <end position="373"/>
    </location>
</feature>
<dbReference type="Proteomes" id="UP000297597">
    <property type="component" value="Unassembled WGS sequence"/>
</dbReference>
<dbReference type="InterPro" id="IPR020846">
    <property type="entry name" value="MFS_dom"/>
</dbReference>
<dbReference type="AlphaFoldDB" id="A0A4Y7RUF6"/>
<accession>A0A4Y7RUF6</accession>
<feature type="transmembrane region" description="Helical" evidence="6">
    <location>
        <begin position="263"/>
        <end position="280"/>
    </location>
</feature>
<name>A0A4Y7RUF6_9FIRM</name>
<dbReference type="InterPro" id="IPR005828">
    <property type="entry name" value="MFS_sugar_transport-like"/>
</dbReference>
<dbReference type="InterPro" id="IPR005829">
    <property type="entry name" value="Sugar_transporter_CS"/>
</dbReference>
<feature type="transmembrane region" description="Helical" evidence="6">
    <location>
        <begin position="180"/>
        <end position="202"/>
    </location>
</feature>
<sequence length="450" mass="49520">MSGNSPIPVGSKAFFDGYKISLIQKRFLIIAAIAYVFDQMDVINFGFVAPVLIKNYGWTMQQVANVNSFNMFGMFLGAIFGGWLADKIGRKKGLLTCILIFSLSSLLNALFSQYNIFLVMRTLTGFGTIGMVTIAMAYISEMMPSEFRGKYQALTIAVGVTGMPISSIFAKIMIPLSFDSWRYVFILGALGIVLVIVGASWLKESPRWLVAKGRFDDAAKLLDEIVPGAKLPENAAELGKNKDSGYLSTFKIMFSRGYIKRTFTLFMVVFGATLGSFYLSNFYPTVHTQMGFAQAVVLNLAICQLLLNPVGDYLVAFVSDKGGRKTPLVALFIIYGCLFIIQGMFKTVLPISIMLLVKGLFVSAAMTLTWTYLAESFPTHVRTSATGILFGSGRLIASFTLFTVPMIYQAYGYFGINFVNGLIYIVPAIIVIFLGDKTATVPLEKLNPPR</sequence>
<feature type="transmembrane region" description="Helical" evidence="6">
    <location>
        <begin position="117"/>
        <end position="139"/>
    </location>
</feature>
<dbReference type="PANTHER" id="PTHR23508">
    <property type="entry name" value="CARBOXYLIC ACID TRANSPORTER PROTEIN HOMOLOG"/>
    <property type="match status" value="1"/>
</dbReference>
<feature type="transmembrane region" description="Helical" evidence="6">
    <location>
        <begin position="69"/>
        <end position="86"/>
    </location>
</feature>
<dbReference type="OrthoDB" id="9787026at2"/>
<dbReference type="GO" id="GO:0046943">
    <property type="term" value="F:carboxylic acid transmembrane transporter activity"/>
    <property type="evidence" value="ECO:0007669"/>
    <property type="project" value="TreeGrafter"/>
</dbReference>
<dbReference type="Gene3D" id="1.20.1250.20">
    <property type="entry name" value="MFS general substrate transporter like domains"/>
    <property type="match status" value="1"/>
</dbReference>
<feature type="transmembrane region" description="Helical" evidence="6">
    <location>
        <begin position="151"/>
        <end position="174"/>
    </location>
</feature>
<dbReference type="PROSITE" id="PS00216">
    <property type="entry name" value="SUGAR_TRANSPORT_1"/>
    <property type="match status" value="1"/>
</dbReference>
<keyword evidence="5 6" id="KW-0472">Membrane</keyword>
<evidence type="ECO:0000256" key="5">
    <source>
        <dbReference type="ARBA" id="ARBA00023136"/>
    </source>
</evidence>
<evidence type="ECO:0000256" key="2">
    <source>
        <dbReference type="ARBA" id="ARBA00022448"/>
    </source>
</evidence>
<evidence type="ECO:0000313" key="8">
    <source>
        <dbReference type="EMBL" id="TEB12369.1"/>
    </source>
</evidence>
<feature type="transmembrane region" description="Helical" evidence="6">
    <location>
        <begin position="27"/>
        <end position="49"/>
    </location>
</feature>
<dbReference type="Pfam" id="PF00083">
    <property type="entry name" value="Sugar_tr"/>
    <property type="match status" value="1"/>
</dbReference>
<evidence type="ECO:0000259" key="7">
    <source>
        <dbReference type="PROSITE" id="PS50850"/>
    </source>
</evidence>
<organism evidence="8 9">
    <name type="scientific">Pelotomaculum propionicicum</name>
    <dbReference type="NCBI Taxonomy" id="258475"/>
    <lineage>
        <taxon>Bacteria</taxon>
        <taxon>Bacillati</taxon>
        <taxon>Bacillota</taxon>
        <taxon>Clostridia</taxon>
        <taxon>Eubacteriales</taxon>
        <taxon>Desulfotomaculaceae</taxon>
        <taxon>Pelotomaculum</taxon>
    </lineage>
</organism>
<evidence type="ECO:0000256" key="1">
    <source>
        <dbReference type="ARBA" id="ARBA00004651"/>
    </source>
</evidence>
<feature type="domain" description="Major facilitator superfamily (MFS) profile" evidence="7">
    <location>
        <begin position="27"/>
        <end position="439"/>
    </location>
</feature>
<dbReference type="RefSeq" id="WP_134212865.1">
    <property type="nucleotide sequence ID" value="NZ_QFFZ01000007.1"/>
</dbReference>
<comment type="caution">
    <text evidence="8">The sequence shown here is derived from an EMBL/GenBank/DDBJ whole genome shotgun (WGS) entry which is preliminary data.</text>
</comment>
<dbReference type="InterPro" id="IPR036259">
    <property type="entry name" value="MFS_trans_sf"/>
</dbReference>
<dbReference type="PROSITE" id="PS50850">
    <property type="entry name" value="MFS"/>
    <property type="match status" value="1"/>
</dbReference>
<feature type="transmembrane region" description="Helical" evidence="6">
    <location>
        <begin position="414"/>
        <end position="435"/>
    </location>
</feature>
<proteinExistence type="predicted"/>
<keyword evidence="3 6" id="KW-0812">Transmembrane</keyword>
<keyword evidence="4 6" id="KW-1133">Transmembrane helix</keyword>
<dbReference type="CDD" id="cd17316">
    <property type="entry name" value="MFS_SV2_like"/>
    <property type="match status" value="1"/>
</dbReference>
<protein>
    <submittedName>
        <fullName evidence="8">Inner membrane metabolite transport protein YdjE</fullName>
    </submittedName>
</protein>
<keyword evidence="2" id="KW-0813">Transport</keyword>
<feature type="transmembrane region" description="Helical" evidence="6">
    <location>
        <begin position="385"/>
        <end position="408"/>
    </location>
</feature>
<dbReference type="EMBL" id="QFFZ01000007">
    <property type="protein sequence ID" value="TEB12369.1"/>
    <property type="molecule type" value="Genomic_DNA"/>
</dbReference>
<evidence type="ECO:0000313" key="9">
    <source>
        <dbReference type="Proteomes" id="UP000297597"/>
    </source>
</evidence>
<feature type="transmembrane region" description="Helical" evidence="6">
    <location>
        <begin position="93"/>
        <end position="111"/>
    </location>
</feature>
<evidence type="ECO:0000256" key="6">
    <source>
        <dbReference type="SAM" id="Phobius"/>
    </source>
</evidence>
<gene>
    <name evidence="8" type="primary">ydjE_1</name>
    <name evidence="8" type="ORF">Pmgp_00986</name>
</gene>
<keyword evidence="9" id="KW-1185">Reference proteome</keyword>
<reference evidence="8 9" key="1">
    <citation type="journal article" date="2018" name="Environ. Microbiol.">
        <title>Novel energy conservation strategies and behaviour of Pelotomaculum schinkii driving syntrophic propionate catabolism.</title>
        <authorList>
            <person name="Hidalgo-Ahumada C.A.P."/>
            <person name="Nobu M.K."/>
            <person name="Narihiro T."/>
            <person name="Tamaki H."/>
            <person name="Liu W.T."/>
            <person name="Kamagata Y."/>
            <person name="Stams A.J.M."/>
            <person name="Imachi H."/>
            <person name="Sousa D.Z."/>
        </authorList>
    </citation>
    <scope>NUCLEOTIDE SEQUENCE [LARGE SCALE GENOMIC DNA]</scope>
    <source>
        <strain evidence="8 9">MGP</strain>
    </source>
</reference>
<dbReference type="SUPFAM" id="SSF103473">
    <property type="entry name" value="MFS general substrate transporter"/>
    <property type="match status" value="1"/>
</dbReference>
<dbReference type="PANTHER" id="PTHR23508:SF10">
    <property type="entry name" value="CARBOXYLIC ACID TRANSPORTER PROTEIN HOMOLOG"/>
    <property type="match status" value="1"/>
</dbReference>
<comment type="subcellular location">
    <subcellularLocation>
        <location evidence="1">Cell membrane</location>
        <topology evidence="1">Multi-pass membrane protein</topology>
    </subcellularLocation>
</comment>
<dbReference type="GO" id="GO:0005886">
    <property type="term" value="C:plasma membrane"/>
    <property type="evidence" value="ECO:0007669"/>
    <property type="project" value="UniProtKB-SubCell"/>
</dbReference>
<feature type="transmembrane region" description="Helical" evidence="6">
    <location>
        <begin position="292"/>
        <end position="316"/>
    </location>
</feature>
<evidence type="ECO:0000256" key="3">
    <source>
        <dbReference type="ARBA" id="ARBA00022692"/>
    </source>
</evidence>
<evidence type="ECO:0000256" key="4">
    <source>
        <dbReference type="ARBA" id="ARBA00022989"/>
    </source>
</evidence>
<feature type="transmembrane region" description="Helical" evidence="6">
    <location>
        <begin position="328"/>
        <end position="345"/>
    </location>
</feature>